<accession>A0A6S6SDS7</accession>
<dbReference type="AlphaFoldDB" id="A0A6S6SDS7"/>
<name>A0A6S6SDS7_9BACT</name>
<organism evidence="1">
    <name type="scientific">uncultured Sulfurovum sp</name>
    <dbReference type="NCBI Taxonomy" id="269237"/>
    <lineage>
        <taxon>Bacteria</taxon>
        <taxon>Pseudomonadati</taxon>
        <taxon>Campylobacterota</taxon>
        <taxon>Epsilonproteobacteria</taxon>
        <taxon>Campylobacterales</taxon>
        <taxon>Sulfurovaceae</taxon>
        <taxon>Sulfurovum</taxon>
        <taxon>environmental samples</taxon>
    </lineage>
</organism>
<reference evidence="1" key="1">
    <citation type="submission" date="2020-01" db="EMBL/GenBank/DDBJ databases">
        <authorList>
            <person name="Meier V. D."/>
            <person name="Meier V D."/>
        </authorList>
    </citation>
    <scope>NUCLEOTIDE SEQUENCE</scope>
    <source>
        <strain evidence="1">HLG_WM_MAG_03</strain>
    </source>
</reference>
<gene>
    <name evidence="1" type="ORF">HELGO_WM32984</name>
</gene>
<proteinExistence type="predicted"/>
<sequence length="88" mass="10625">MENKYSREALQKLEEKLFALVFVNEEQEEFKPTKEQVEKMMKLCKKRNRPSYYKLRHASGMAEEYTFKAVNMYSNDGKKMRRFESGLE</sequence>
<protein>
    <submittedName>
        <fullName evidence="1">Uncharacterized protein</fullName>
    </submittedName>
</protein>
<dbReference type="EMBL" id="CACVAR010000082">
    <property type="protein sequence ID" value="CAA6801175.1"/>
    <property type="molecule type" value="Genomic_DNA"/>
</dbReference>
<evidence type="ECO:0000313" key="1">
    <source>
        <dbReference type="EMBL" id="CAA6801175.1"/>
    </source>
</evidence>